<dbReference type="PANTHER" id="PTHR30024:SF47">
    <property type="entry name" value="TAURINE-BINDING PERIPLASMIC PROTEIN"/>
    <property type="match status" value="1"/>
</dbReference>
<reference evidence="5 6" key="1">
    <citation type="journal article" date="2004" name="Proc. Natl. Acad. Sci. U.S.A.">
        <title>Structural flexibility in the Burkholderia mallei genome.</title>
        <authorList>
            <person name="Nierman W.C."/>
            <person name="DeShazer D."/>
            <person name="Kim H.S."/>
            <person name="Tettelin H."/>
            <person name="Nelson K.E."/>
            <person name="Feldblyum T."/>
            <person name="Ulrich R.L."/>
            <person name="Ronning C.M."/>
            <person name="Brinkac L.M."/>
            <person name="Daugherty S.C."/>
            <person name="Davidsen T.D."/>
            <person name="Deboy R.T."/>
            <person name="Dimitrov G."/>
            <person name="Dodson R.J."/>
            <person name="Durkin A.S."/>
            <person name="Gwinn M.L."/>
            <person name="Haft D.H."/>
            <person name="Khouri H."/>
            <person name="Kolonay J.F."/>
            <person name="Madupu R."/>
            <person name="Mohammoud Y."/>
            <person name="Nelson W.C."/>
            <person name="Radune D."/>
            <person name="Romero C.M."/>
            <person name="Sarria S."/>
            <person name="Selengut J."/>
            <person name="Shamblin C."/>
            <person name="Sullivan S.A."/>
            <person name="White O."/>
            <person name="Yu Y."/>
            <person name="Zafar N."/>
            <person name="Zhou L."/>
            <person name="Fraser C.M."/>
        </authorList>
    </citation>
    <scope>NUCLEOTIDE SEQUENCE [LARGE SCALE GENOMIC DNA]</scope>
    <source>
        <strain evidence="5 6">ATCC 23344</strain>
    </source>
</reference>
<feature type="domain" description="SsuA/THI5-like" evidence="4">
    <location>
        <begin position="79"/>
        <end position="290"/>
    </location>
</feature>
<dbReference type="PATRIC" id="fig|243160.12.peg.2750"/>
<evidence type="ECO:0000256" key="2">
    <source>
        <dbReference type="ARBA" id="ARBA00010742"/>
    </source>
</evidence>
<name>A0A0H2WGF2_BURMA</name>
<dbReference type="Gene3D" id="3.40.190.10">
    <property type="entry name" value="Periplasmic binding protein-like II"/>
    <property type="match status" value="2"/>
</dbReference>
<dbReference type="eggNOG" id="COG0715">
    <property type="taxonomic scope" value="Bacteria"/>
</dbReference>
<comment type="subcellular location">
    <subcellularLocation>
        <location evidence="1">Periplasm</location>
    </subcellularLocation>
</comment>
<dbReference type="GO" id="GO:0042918">
    <property type="term" value="P:alkanesulfonate transmembrane transport"/>
    <property type="evidence" value="ECO:0007669"/>
    <property type="project" value="TreeGrafter"/>
</dbReference>
<evidence type="ECO:0000259" key="4">
    <source>
        <dbReference type="Pfam" id="PF09084"/>
    </source>
</evidence>
<gene>
    <name evidence="5" type="ordered locus">BMA2680</name>
</gene>
<dbReference type="InterPro" id="IPR015168">
    <property type="entry name" value="SsuA/THI5"/>
</dbReference>
<organism evidence="5 6">
    <name type="scientific">Burkholderia mallei (strain ATCC 23344)</name>
    <dbReference type="NCBI Taxonomy" id="243160"/>
    <lineage>
        <taxon>Bacteria</taxon>
        <taxon>Pseudomonadati</taxon>
        <taxon>Pseudomonadota</taxon>
        <taxon>Betaproteobacteria</taxon>
        <taxon>Burkholderiales</taxon>
        <taxon>Burkholderiaceae</taxon>
        <taxon>Burkholderia</taxon>
        <taxon>pseudomallei group</taxon>
    </lineage>
</organism>
<evidence type="ECO:0000313" key="6">
    <source>
        <dbReference type="Proteomes" id="UP000006693"/>
    </source>
</evidence>
<comment type="similarity">
    <text evidence="2">Belongs to the bacterial solute-binding protein SsuA/TauA family.</text>
</comment>
<dbReference type="AlphaFoldDB" id="A0A0H2WGF2"/>
<protein>
    <recommendedName>
        <fullName evidence="4">SsuA/THI5-like domain-containing protein</fullName>
    </recommendedName>
</protein>
<dbReference type="Pfam" id="PF09084">
    <property type="entry name" value="NMT1"/>
    <property type="match status" value="1"/>
</dbReference>
<evidence type="ECO:0000256" key="1">
    <source>
        <dbReference type="ARBA" id="ARBA00004418"/>
    </source>
</evidence>
<sequence>MRKVSSPYTRLDDAASIARYRQHWRLPMRTTLRALSLAAVAAGLSFGFAAQPAFADDGGKITIMVGGITKLIYLPARLTQELGYFKAEGLDVELQSQPAGVDAENELLAGAVQGVVGFYDHTINLQSKGKDVKAIAVLGQVPGEVEMVSTKAAGAIKSMADVKGKTLGVTGLGSSTSFLTQYLAQQHGIAANQYTMLPVGADASFIAAVKQGRIDAGMTTEPTVSVLEKNGDAKVLVDLRTLDGTRAALGGTYPAASLYVQSAWADTHKAQAAKLAHAFARTMQFIHTHSAEEIAAKMPADYQKDKALYVSALKASLPMYTPDGRMPADGPATVLKVLSAFNPSVKGKHIDLSKTYTNDFVSAK</sequence>
<dbReference type="KEGG" id="bma:BMA2680"/>
<evidence type="ECO:0000313" key="5">
    <source>
        <dbReference type="EMBL" id="AAU48255.1"/>
    </source>
</evidence>
<dbReference type="Proteomes" id="UP000006693">
    <property type="component" value="Chromosome 1"/>
</dbReference>
<dbReference type="EMBL" id="CP000010">
    <property type="protein sequence ID" value="AAU48255.1"/>
    <property type="molecule type" value="Genomic_DNA"/>
</dbReference>
<dbReference type="GO" id="GO:0042597">
    <property type="term" value="C:periplasmic space"/>
    <property type="evidence" value="ECO:0007669"/>
    <property type="project" value="UniProtKB-SubCell"/>
</dbReference>
<dbReference type="PANTHER" id="PTHR30024">
    <property type="entry name" value="ALIPHATIC SULFONATES-BINDING PROTEIN-RELATED"/>
    <property type="match status" value="1"/>
</dbReference>
<proteinExistence type="inferred from homology"/>
<dbReference type="SUPFAM" id="SSF53850">
    <property type="entry name" value="Periplasmic binding protein-like II"/>
    <property type="match status" value="1"/>
</dbReference>
<evidence type="ECO:0000256" key="3">
    <source>
        <dbReference type="ARBA" id="ARBA00022729"/>
    </source>
</evidence>
<keyword evidence="6" id="KW-1185">Reference proteome</keyword>
<accession>A0A0H2WGF2</accession>
<keyword evidence="3" id="KW-0732">Signal</keyword>
<dbReference type="HOGENOM" id="CLU_052162_0_0_4"/>